<protein>
    <recommendedName>
        <fullName evidence="14">Mitochondrial carrier protein</fullName>
    </recommendedName>
</protein>
<keyword evidence="6 11" id="KW-1133">Transmembrane helix</keyword>
<evidence type="ECO:0000313" key="13">
    <source>
        <dbReference type="Proteomes" id="UP000247702"/>
    </source>
</evidence>
<dbReference type="Gene3D" id="1.50.40.10">
    <property type="entry name" value="Mitochondrial carrier domain"/>
    <property type="match status" value="2"/>
</dbReference>
<dbReference type="Pfam" id="PF00153">
    <property type="entry name" value="Mito_carr"/>
    <property type="match status" value="3"/>
</dbReference>
<accession>A0A2Z6RUL9</accession>
<feature type="repeat" description="Solcar" evidence="9">
    <location>
        <begin position="13"/>
        <end position="102"/>
    </location>
</feature>
<comment type="caution">
    <text evidence="12">The sequence shown here is derived from an EMBL/GenBank/DDBJ whole genome shotgun (WGS) entry which is preliminary data.</text>
</comment>
<dbReference type="Proteomes" id="UP000247702">
    <property type="component" value="Unassembled WGS sequence"/>
</dbReference>
<evidence type="ECO:0000256" key="5">
    <source>
        <dbReference type="ARBA" id="ARBA00022737"/>
    </source>
</evidence>
<dbReference type="AlphaFoldDB" id="A0A2Z6RUL9"/>
<comment type="similarity">
    <text evidence="2 10">Belongs to the mitochondrial carrier (TC 2.A.29) family.</text>
</comment>
<proteinExistence type="inferred from homology"/>
<keyword evidence="5" id="KW-0677">Repeat</keyword>
<dbReference type="InterPro" id="IPR018108">
    <property type="entry name" value="MCP_transmembrane"/>
</dbReference>
<evidence type="ECO:0000256" key="3">
    <source>
        <dbReference type="ARBA" id="ARBA00022448"/>
    </source>
</evidence>
<keyword evidence="8 9" id="KW-0472">Membrane</keyword>
<dbReference type="EMBL" id="BEXD01004094">
    <property type="protein sequence ID" value="GBC06736.1"/>
    <property type="molecule type" value="Genomic_DNA"/>
</dbReference>
<evidence type="ECO:0000256" key="4">
    <source>
        <dbReference type="ARBA" id="ARBA00022692"/>
    </source>
</evidence>
<evidence type="ECO:0000256" key="1">
    <source>
        <dbReference type="ARBA" id="ARBA00004225"/>
    </source>
</evidence>
<name>A0A2Z6RUL9_9GLOM</name>
<evidence type="ECO:0000256" key="7">
    <source>
        <dbReference type="ARBA" id="ARBA00023128"/>
    </source>
</evidence>
<dbReference type="InterPro" id="IPR023395">
    <property type="entry name" value="MCP_dom_sf"/>
</dbReference>
<dbReference type="PANTHER" id="PTHR45624">
    <property type="entry name" value="MITOCHONDRIAL BASIC AMINO ACIDS TRANSPORTER-RELATED"/>
    <property type="match status" value="1"/>
</dbReference>
<evidence type="ECO:0000256" key="10">
    <source>
        <dbReference type="RuleBase" id="RU000488"/>
    </source>
</evidence>
<keyword evidence="13" id="KW-1185">Reference proteome</keyword>
<evidence type="ECO:0000256" key="11">
    <source>
        <dbReference type="SAM" id="Phobius"/>
    </source>
</evidence>
<dbReference type="PROSITE" id="PS50920">
    <property type="entry name" value="SOLCAR"/>
    <property type="match status" value="3"/>
</dbReference>
<keyword evidence="3 10" id="KW-0813">Transport</keyword>
<organism evidence="12 13">
    <name type="scientific">Rhizophagus clarus</name>
    <dbReference type="NCBI Taxonomy" id="94130"/>
    <lineage>
        <taxon>Eukaryota</taxon>
        <taxon>Fungi</taxon>
        <taxon>Fungi incertae sedis</taxon>
        <taxon>Mucoromycota</taxon>
        <taxon>Glomeromycotina</taxon>
        <taxon>Glomeromycetes</taxon>
        <taxon>Glomerales</taxon>
        <taxon>Glomeraceae</taxon>
        <taxon>Rhizophagus</taxon>
    </lineage>
</organism>
<sequence>MSGADRTNQGGFTRAAKDCFSGTVGGIVQVFVGQPFDTVKVRLQTQETKPGEPPKYTSMLDCVRKTRKEGLTAFYKGTTTPLVGVGACVSIQFLVFEFMKRFFNERNKRPGQLTLTQLYQCGAAAGIAASFVFCPVEHIRTRLQIQTAPSRIFSSNEKTQIKKYNGPIDCIKKIYSCHGIKGIYKGQLITMAREFHGGACYFLIYEFFMQRAMLKEKKSRNELPGWKKCLYGAAAGYGMWCSIYPIDVIKSKIQTDSFSKEKRKYSSSFDCARQILAKEGIKGFFKGFGTCMLRAGPVNASSFVAFEFAMELFEKI</sequence>
<evidence type="ECO:0000313" key="12">
    <source>
        <dbReference type="EMBL" id="GBC06736.1"/>
    </source>
</evidence>
<keyword evidence="7" id="KW-0496">Mitochondrion</keyword>
<dbReference type="GO" id="GO:0031966">
    <property type="term" value="C:mitochondrial membrane"/>
    <property type="evidence" value="ECO:0007669"/>
    <property type="project" value="UniProtKB-SubCell"/>
</dbReference>
<evidence type="ECO:0000256" key="8">
    <source>
        <dbReference type="ARBA" id="ARBA00023136"/>
    </source>
</evidence>
<dbReference type="STRING" id="94130.A0A2Z6RUL9"/>
<dbReference type="InterPro" id="IPR050567">
    <property type="entry name" value="Mitochondrial_Carrier"/>
</dbReference>
<dbReference type="PANTHER" id="PTHR45624:SF51">
    <property type="entry name" value="CARRIER PROTEIN YMC2, MITOCHONDRIAL-RELATED"/>
    <property type="match status" value="1"/>
</dbReference>
<dbReference type="SUPFAM" id="SSF103506">
    <property type="entry name" value="Mitochondrial carrier"/>
    <property type="match status" value="1"/>
</dbReference>
<feature type="transmembrane region" description="Helical" evidence="11">
    <location>
        <begin position="73"/>
        <end position="96"/>
    </location>
</feature>
<evidence type="ECO:0000256" key="6">
    <source>
        <dbReference type="ARBA" id="ARBA00022989"/>
    </source>
</evidence>
<evidence type="ECO:0000256" key="9">
    <source>
        <dbReference type="PROSITE-ProRule" id="PRU00282"/>
    </source>
</evidence>
<keyword evidence="4 9" id="KW-0812">Transmembrane</keyword>
<feature type="repeat" description="Solcar" evidence="9">
    <location>
        <begin position="116"/>
        <end position="211"/>
    </location>
</feature>
<dbReference type="GO" id="GO:0000064">
    <property type="term" value="F:L-ornithine transmembrane transporter activity"/>
    <property type="evidence" value="ECO:0007669"/>
    <property type="project" value="TreeGrafter"/>
</dbReference>
<dbReference type="GO" id="GO:1990575">
    <property type="term" value="P:mitochondrial L-ornithine transmembrane transport"/>
    <property type="evidence" value="ECO:0007669"/>
    <property type="project" value="TreeGrafter"/>
</dbReference>
<gene>
    <name evidence="12" type="ORF">RclHR1_07000006</name>
</gene>
<feature type="repeat" description="Solcar" evidence="9">
    <location>
        <begin position="223"/>
        <end position="312"/>
    </location>
</feature>
<comment type="subcellular location">
    <subcellularLocation>
        <location evidence="1">Mitochondrion membrane</location>
        <topology evidence="1">Multi-pass membrane protein</topology>
    </subcellularLocation>
</comment>
<reference evidence="12 13" key="1">
    <citation type="submission" date="2017-11" db="EMBL/GenBank/DDBJ databases">
        <title>The genome of Rhizophagus clarus HR1 reveals common genetic basis of auxotrophy among arbuscular mycorrhizal fungi.</title>
        <authorList>
            <person name="Kobayashi Y."/>
        </authorList>
    </citation>
    <scope>NUCLEOTIDE SEQUENCE [LARGE SCALE GENOMIC DNA]</scope>
    <source>
        <strain evidence="12 13">HR1</strain>
    </source>
</reference>
<evidence type="ECO:0008006" key="14">
    <source>
        <dbReference type="Google" id="ProtNLM"/>
    </source>
</evidence>
<evidence type="ECO:0000256" key="2">
    <source>
        <dbReference type="ARBA" id="ARBA00006375"/>
    </source>
</evidence>